<comment type="function">
    <text evidence="13 14">F(1)F(0) ATP synthase produces ATP from ADP in the presence of a proton or sodium gradient. F-type ATPases consist of two structural domains, F(1) containing the extramembraneous catalytic core and F(0) containing the membrane proton channel, linked together by a central stalk and a peripheral stalk. During catalysis, ATP synthesis in the catalytic domain of F(1) is coupled via a rotary mechanism of the central stalk subunits to proton translocation.</text>
</comment>
<evidence type="ECO:0000256" key="14">
    <source>
        <dbReference type="HAMAP-Rule" id="MF_01396"/>
    </source>
</evidence>
<dbReference type="AlphaFoldDB" id="A0A1Y2T1U1"/>
<comment type="caution">
    <text evidence="14">Lacks conserved residue(s) required for the propagation of feature annotation.</text>
</comment>
<dbReference type="Proteomes" id="UP000732377">
    <property type="component" value="Unassembled WGS sequence"/>
</dbReference>
<keyword evidence="8 14" id="KW-1133">Transmembrane helix</keyword>
<keyword evidence="5 14" id="KW-0138">CF(0)</keyword>
<evidence type="ECO:0000256" key="12">
    <source>
        <dbReference type="ARBA" id="ARBA00023310"/>
    </source>
</evidence>
<dbReference type="GO" id="GO:0033177">
    <property type="term" value="C:proton-transporting two-sector ATPase complex, proton-transporting domain"/>
    <property type="evidence" value="ECO:0007669"/>
    <property type="project" value="InterPro"/>
</dbReference>
<dbReference type="FunFam" id="1.20.20.10:FF:000002">
    <property type="entry name" value="ATP synthase subunit c"/>
    <property type="match status" value="1"/>
</dbReference>
<evidence type="ECO:0000256" key="1">
    <source>
        <dbReference type="ARBA" id="ARBA00004651"/>
    </source>
</evidence>
<dbReference type="GO" id="GO:0045259">
    <property type="term" value="C:proton-transporting ATP synthase complex"/>
    <property type="evidence" value="ECO:0007669"/>
    <property type="project" value="UniProtKB-KW"/>
</dbReference>
<keyword evidence="4 14" id="KW-1003">Cell membrane</keyword>
<dbReference type="Proteomes" id="UP000194267">
    <property type="component" value="Unassembled WGS sequence"/>
</dbReference>
<comment type="subcellular location">
    <subcellularLocation>
        <location evidence="1 14">Cell membrane</location>
        <topology evidence="1 14">Multi-pass membrane protein</topology>
    </subcellularLocation>
</comment>
<name>A0A1Y2T1U1_SYMTR</name>
<evidence type="ECO:0000256" key="6">
    <source>
        <dbReference type="ARBA" id="ARBA00022692"/>
    </source>
</evidence>
<dbReference type="Gene3D" id="1.20.20.10">
    <property type="entry name" value="F1F0 ATP synthase subunit C"/>
    <property type="match status" value="1"/>
</dbReference>
<keyword evidence="7 14" id="KW-0375">Hydrogen ion transport</keyword>
<evidence type="ECO:0000256" key="3">
    <source>
        <dbReference type="ARBA" id="ARBA00022448"/>
    </source>
</evidence>
<dbReference type="NCBIfam" id="TIGR01260">
    <property type="entry name" value="ATP_synt_c"/>
    <property type="match status" value="1"/>
</dbReference>
<reference evidence="18" key="2">
    <citation type="submission" date="2016-04" db="EMBL/GenBank/DDBJ databases">
        <authorList>
            <person name="Antunes L.P."/>
            <person name="Martins L.F."/>
            <person name="Pereira R.V."/>
            <person name="Thomas A.M."/>
            <person name="Barbosa D."/>
            <person name="Nascimento L."/>
            <person name="Silva G.M."/>
            <person name="Condomitti G.W."/>
            <person name="Digiampietri L.A."/>
            <person name="Lombardi K.C."/>
            <person name="Ramos P.L."/>
            <person name="Quaggio R.B."/>
            <person name="Oliveira J.C."/>
            <person name="Pascon R.C."/>
            <person name="Cruz J.B."/>
            <person name="Silva A.M."/>
            <person name="Setubal J.C."/>
        </authorList>
    </citation>
    <scope>NUCLEOTIDE SEQUENCE [LARGE SCALE GENOMIC DNA]</scope>
</reference>
<dbReference type="PRINTS" id="PR00124">
    <property type="entry name" value="ATPASEC"/>
</dbReference>
<keyword evidence="9 14" id="KW-0406">Ion transport</keyword>
<keyword evidence="10 14" id="KW-0446">Lipid-binding</keyword>
<evidence type="ECO:0000256" key="8">
    <source>
        <dbReference type="ARBA" id="ARBA00022989"/>
    </source>
</evidence>
<dbReference type="CDD" id="cd18121">
    <property type="entry name" value="ATP-synt_Fo_c"/>
    <property type="match status" value="1"/>
</dbReference>
<evidence type="ECO:0000256" key="4">
    <source>
        <dbReference type="ARBA" id="ARBA00022475"/>
    </source>
</evidence>
<comment type="caution">
    <text evidence="17">The sequence shown here is derived from an EMBL/GenBank/DDBJ whole genome shotgun (WGS) entry which is preliminary data.</text>
</comment>
<dbReference type="InterPro" id="IPR035921">
    <property type="entry name" value="F/V-ATP_Csub_sf"/>
</dbReference>
<feature type="site" description="Reversibly protonated during proton transport" evidence="14">
    <location>
        <position position="59"/>
    </location>
</feature>
<accession>A0A1Y2T1U1</accession>
<evidence type="ECO:0000256" key="9">
    <source>
        <dbReference type="ARBA" id="ARBA00023065"/>
    </source>
</evidence>
<comment type="function">
    <text evidence="14">Key component of the F(0) channel; it plays a direct role in translocation across the membrane. A homomeric c-ring of between 10-14 subunits forms the central stalk rotor element with the F(1) delta and epsilon subunits.</text>
</comment>
<evidence type="ECO:0000259" key="15">
    <source>
        <dbReference type="Pfam" id="PF00137"/>
    </source>
</evidence>
<organism evidence="17 18">
    <name type="scientific">Symbiobacterium thermophilum</name>
    <dbReference type="NCBI Taxonomy" id="2734"/>
    <lineage>
        <taxon>Bacteria</taxon>
        <taxon>Bacillati</taxon>
        <taxon>Bacillota</taxon>
        <taxon>Clostridia</taxon>
        <taxon>Eubacteriales</taxon>
        <taxon>Symbiobacteriaceae</taxon>
        <taxon>Symbiobacterium</taxon>
    </lineage>
</organism>
<evidence type="ECO:0000256" key="5">
    <source>
        <dbReference type="ARBA" id="ARBA00022547"/>
    </source>
</evidence>
<dbReference type="GO" id="GO:0005886">
    <property type="term" value="C:plasma membrane"/>
    <property type="evidence" value="ECO:0007669"/>
    <property type="project" value="UniProtKB-SubCell"/>
</dbReference>
<comment type="similarity">
    <text evidence="2 14">Belongs to the ATPase C chain family.</text>
</comment>
<dbReference type="GO" id="GO:0046933">
    <property type="term" value="F:proton-transporting ATP synthase activity, rotational mechanism"/>
    <property type="evidence" value="ECO:0007669"/>
    <property type="project" value="UniProtKB-UniRule"/>
</dbReference>
<dbReference type="InterPro" id="IPR038662">
    <property type="entry name" value="ATP_synth_F0_csu_sf"/>
</dbReference>
<reference evidence="17" key="1">
    <citation type="submission" date="2016-04" db="EMBL/GenBank/DDBJ databases">
        <authorList>
            <person name="Evans L.H."/>
            <person name="Alamgir A."/>
            <person name="Owens N."/>
            <person name="Weber N.D."/>
            <person name="Virtaneva K."/>
            <person name="Barbian K."/>
            <person name="Babar A."/>
            <person name="Rosenke K."/>
        </authorList>
    </citation>
    <scope>NUCLEOTIDE SEQUENCE [LARGE SCALE GENOMIC DNA]</scope>
    <source>
        <strain evidence="17">G2</strain>
    </source>
</reference>
<protein>
    <recommendedName>
        <fullName evidence="14">ATP synthase subunit c</fullName>
    </recommendedName>
    <alternativeName>
        <fullName evidence="14">ATP synthase F(0) sector subunit c</fullName>
    </alternativeName>
    <alternativeName>
        <fullName evidence="14">F-type ATPase subunit c</fullName>
        <shortName evidence="14">F-ATPase subunit c</shortName>
    </alternativeName>
    <alternativeName>
        <fullName evidence="14">Lipid-binding protein</fullName>
    </alternativeName>
</protein>
<dbReference type="InterPro" id="IPR002379">
    <property type="entry name" value="ATPase_proteolipid_c-like_dom"/>
</dbReference>
<reference evidence="16" key="3">
    <citation type="submission" date="2017-11" db="EMBL/GenBank/DDBJ databases">
        <title>Three new genomes from thermophilic consortium.</title>
        <authorList>
            <person name="Quaggio R."/>
            <person name="Amgarten D."/>
            <person name="Setubal J.C."/>
        </authorList>
    </citation>
    <scope>NUCLEOTIDE SEQUENCE</scope>
    <source>
        <strain evidence="16">ZCTH01-B2</strain>
    </source>
</reference>
<keyword evidence="11 14" id="KW-0472">Membrane</keyword>
<evidence type="ECO:0000256" key="10">
    <source>
        <dbReference type="ARBA" id="ARBA00023121"/>
    </source>
</evidence>
<evidence type="ECO:0000313" key="17">
    <source>
        <dbReference type="EMBL" id="OTA40442.1"/>
    </source>
</evidence>
<evidence type="ECO:0000256" key="2">
    <source>
        <dbReference type="ARBA" id="ARBA00006704"/>
    </source>
</evidence>
<keyword evidence="3 14" id="KW-0813">Transport</keyword>
<dbReference type="SUPFAM" id="SSF81333">
    <property type="entry name" value="F1F0 ATP synthase subunit C"/>
    <property type="match status" value="1"/>
</dbReference>
<evidence type="ECO:0000256" key="11">
    <source>
        <dbReference type="ARBA" id="ARBA00023136"/>
    </source>
</evidence>
<dbReference type="InterPro" id="IPR000454">
    <property type="entry name" value="ATP_synth_F0_csu"/>
</dbReference>
<evidence type="ECO:0000256" key="7">
    <source>
        <dbReference type="ARBA" id="ARBA00022781"/>
    </source>
</evidence>
<dbReference type="GO" id="GO:0008289">
    <property type="term" value="F:lipid binding"/>
    <property type="evidence" value="ECO:0007669"/>
    <property type="project" value="UniProtKB-KW"/>
</dbReference>
<keyword evidence="12 14" id="KW-0066">ATP synthesis</keyword>
<gene>
    <name evidence="14 16" type="primary">atpE</name>
    <name evidence="17" type="ORF">A6D92_17565</name>
    <name evidence="16" type="ORF">CWE10_13570</name>
</gene>
<keyword evidence="6 14" id="KW-0812">Transmembrane</keyword>
<feature type="domain" description="V-ATPase proteolipid subunit C-like" evidence="15">
    <location>
        <begin position="9"/>
        <end position="72"/>
    </location>
</feature>
<evidence type="ECO:0000256" key="13">
    <source>
        <dbReference type="ARBA" id="ARBA00025198"/>
    </source>
</evidence>
<evidence type="ECO:0000313" key="18">
    <source>
        <dbReference type="Proteomes" id="UP000194267"/>
    </source>
</evidence>
<dbReference type="HAMAP" id="MF_01396">
    <property type="entry name" value="ATP_synth_c_bact"/>
    <property type="match status" value="1"/>
</dbReference>
<dbReference type="InterPro" id="IPR005953">
    <property type="entry name" value="ATP_synth_csu_bac/chlpt"/>
</dbReference>
<feature type="transmembrane region" description="Helical" evidence="14">
    <location>
        <begin position="51"/>
        <end position="76"/>
    </location>
</feature>
<dbReference type="EMBL" id="PIUK01000151">
    <property type="protein sequence ID" value="MBY6277215.1"/>
    <property type="molecule type" value="Genomic_DNA"/>
</dbReference>
<evidence type="ECO:0000313" key="16">
    <source>
        <dbReference type="EMBL" id="MBY6277215.1"/>
    </source>
</evidence>
<proteinExistence type="inferred from homology"/>
<dbReference type="EMBL" id="LWLV01001769">
    <property type="protein sequence ID" value="OTA40442.1"/>
    <property type="molecule type" value="Genomic_DNA"/>
</dbReference>
<dbReference type="RefSeq" id="WP_273380368.1">
    <property type="nucleotide sequence ID" value="NZ_JACSIR010000089.1"/>
</dbReference>
<dbReference type="Pfam" id="PF00137">
    <property type="entry name" value="ATP-synt_C"/>
    <property type="match status" value="1"/>
</dbReference>
<sequence>MTETAWIALAAALSISVAAIGATVAQGKATSAAMDAIWRQPEAANDVRGALIVSLALMEAIAIYGLLIGLLIIFMLG</sequence>